<protein>
    <submittedName>
        <fullName evidence="1">Uncharacterized protein</fullName>
    </submittedName>
</protein>
<reference evidence="1 2" key="1">
    <citation type="submission" date="2020-08" db="EMBL/GenBank/DDBJ databases">
        <authorList>
            <person name="Liu C."/>
            <person name="Sun Q."/>
        </authorList>
    </citation>
    <scope>NUCLEOTIDE SEQUENCE [LARGE SCALE GENOMIC DNA]</scope>
    <source>
        <strain evidence="1 2">NSJ-59</strain>
    </source>
</reference>
<gene>
    <name evidence="1" type="ORF">H8J70_11010</name>
</gene>
<dbReference type="EMBL" id="JACOGK010000040">
    <property type="protein sequence ID" value="MBC3537769.1"/>
    <property type="molecule type" value="Genomic_DNA"/>
</dbReference>
<evidence type="ECO:0000313" key="1">
    <source>
        <dbReference type="EMBL" id="MBC3537769.1"/>
    </source>
</evidence>
<organism evidence="1 2">
    <name type="scientific">Megasphaera hominis</name>
    <dbReference type="NCBI Taxonomy" id="159836"/>
    <lineage>
        <taxon>Bacteria</taxon>
        <taxon>Bacillati</taxon>
        <taxon>Bacillota</taxon>
        <taxon>Negativicutes</taxon>
        <taxon>Veillonellales</taxon>
        <taxon>Veillonellaceae</taxon>
        <taxon>Megasphaera</taxon>
    </lineage>
</organism>
<name>A0ABR6VKL8_9FIRM</name>
<dbReference type="Proteomes" id="UP000606870">
    <property type="component" value="Unassembled WGS sequence"/>
</dbReference>
<proteinExistence type="predicted"/>
<accession>A0ABR6VKL8</accession>
<keyword evidence="2" id="KW-1185">Reference proteome</keyword>
<sequence>MQIEQYVMAYGIEQDRMRAILPAGFTSLRPVVRFNAEVRDDSKGYIEFNTAVEKDGKRGWLNIGYWDNVPFTRHGKTVTFTTDFLDLSFTAVGVAGSCPAEKDNDGCFFLGETPELRPAETITANKEFCDCSFAWHFTDHDAHGESIGKTLPAIPEAPAHTYSHAPFTPAEAAHIPCRQVLGTYVVRFTR</sequence>
<evidence type="ECO:0000313" key="2">
    <source>
        <dbReference type="Proteomes" id="UP000606870"/>
    </source>
</evidence>
<comment type="caution">
    <text evidence="1">The sequence shown here is derived from an EMBL/GenBank/DDBJ whole genome shotgun (WGS) entry which is preliminary data.</text>
</comment>
<dbReference type="RefSeq" id="WP_186504343.1">
    <property type="nucleotide sequence ID" value="NZ_JACOGK010000040.1"/>
</dbReference>